<feature type="region of interest" description="Disordered" evidence="1">
    <location>
        <begin position="40"/>
        <end position="65"/>
    </location>
</feature>
<feature type="transmembrane region" description="Helical" evidence="2">
    <location>
        <begin position="6"/>
        <end position="28"/>
    </location>
</feature>
<comment type="caution">
    <text evidence="3">The sequence shown here is derived from an EMBL/GenBank/DDBJ whole genome shotgun (WGS) entry which is preliminary data.</text>
</comment>
<organism evidence="3">
    <name type="scientific">marine sediment metagenome</name>
    <dbReference type="NCBI Taxonomy" id="412755"/>
    <lineage>
        <taxon>unclassified sequences</taxon>
        <taxon>metagenomes</taxon>
        <taxon>ecological metagenomes</taxon>
    </lineage>
</organism>
<name>X0XAQ0_9ZZZZ</name>
<dbReference type="EMBL" id="BARS01049393">
    <property type="protein sequence ID" value="GAG32462.1"/>
    <property type="molecule type" value="Genomic_DNA"/>
</dbReference>
<sequence>MEGMDHWDWILLGAAAYVAITVLVRLMLQRRDRIITHLRGQLQQDGGRRREATSEHAGERGDEAA</sequence>
<gene>
    <name evidence="3" type="ORF">S01H1_73889</name>
</gene>
<keyword evidence="2" id="KW-0812">Transmembrane</keyword>
<evidence type="ECO:0000313" key="3">
    <source>
        <dbReference type="EMBL" id="GAG32462.1"/>
    </source>
</evidence>
<keyword evidence="2" id="KW-1133">Transmembrane helix</keyword>
<proteinExistence type="predicted"/>
<protein>
    <recommendedName>
        <fullName evidence="4">CcmD family protein</fullName>
    </recommendedName>
</protein>
<dbReference type="AlphaFoldDB" id="X0XAQ0"/>
<evidence type="ECO:0000256" key="2">
    <source>
        <dbReference type="SAM" id="Phobius"/>
    </source>
</evidence>
<evidence type="ECO:0000256" key="1">
    <source>
        <dbReference type="SAM" id="MobiDB-lite"/>
    </source>
</evidence>
<feature type="compositionally biased region" description="Basic and acidic residues" evidence="1">
    <location>
        <begin position="46"/>
        <end position="65"/>
    </location>
</feature>
<accession>X0XAQ0</accession>
<keyword evidence="2" id="KW-0472">Membrane</keyword>
<evidence type="ECO:0008006" key="4">
    <source>
        <dbReference type="Google" id="ProtNLM"/>
    </source>
</evidence>
<reference evidence="3" key="1">
    <citation type="journal article" date="2014" name="Front. Microbiol.">
        <title>High frequency of phylogenetically diverse reductive dehalogenase-homologous genes in deep subseafloor sedimentary metagenomes.</title>
        <authorList>
            <person name="Kawai M."/>
            <person name="Futagami T."/>
            <person name="Toyoda A."/>
            <person name="Takaki Y."/>
            <person name="Nishi S."/>
            <person name="Hori S."/>
            <person name="Arai W."/>
            <person name="Tsubouchi T."/>
            <person name="Morono Y."/>
            <person name="Uchiyama I."/>
            <person name="Ito T."/>
            <person name="Fujiyama A."/>
            <person name="Inagaki F."/>
            <person name="Takami H."/>
        </authorList>
    </citation>
    <scope>NUCLEOTIDE SEQUENCE</scope>
    <source>
        <strain evidence="3">Expedition CK06-06</strain>
    </source>
</reference>